<dbReference type="STRING" id="933084.A0A067QNB0"/>
<keyword evidence="3" id="KW-1185">Reference proteome</keyword>
<reference evidence="3" key="1">
    <citation type="journal article" date="2014" name="Proc. Natl. Acad. Sci. U.S.A.">
        <title>Extensive sampling of basidiomycete genomes demonstrates inadequacy of the white-rot/brown-rot paradigm for wood decay fungi.</title>
        <authorList>
            <person name="Riley R."/>
            <person name="Salamov A.A."/>
            <person name="Brown D.W."/>
            <person name="Nagy L.G."/>
            <person name="Floudas D."/>
            <person name="Held B.W."/>
            <person name="Levasseur A."/>
            <person name="Lombard V."/>
            <person name="Morin E."/>
            <person name="Otillar R."/>
            <person name="Lindquist E.A."/>
            <person name="Sun H."/>
            <person name="LaButti K.M."/>
            <person name="Schmutz J."/>
            <person name="Jabbour D."/>
            <person name="Luo H."/>
            <person name="Baker S.E."/>
            <person name="Pisabarro A.G."/>
            <person name="Walton J.D."/>
            <person name="Blanchette R.A."/>
            <person name="Henrissat B."/>
            <person name="Martin F."/>
            <person name="Cullen D."/>
            <person name="Hibbett D.S."/>
            <person name="Grigoriev I.V."/>
        </authorList>
    </citation>
    <scope>NUCLEOTIDE SEQUENCE [LARGE SCALE GENOMIC DNA]</scope>
    <source>
        <strain evidence="3">MUCL 33604</strain>
    </source>
</reference>
<dbReference type="SMART" id="SM00256">
    <property type="entry name" value="FBOX"/>
    <property type="match status" value="1"/>
</dbReference>
<gene>
    <name evidence="2" type="ORF">JAAARDRAFT_187494</name>
</gene>
<dbReference type="Proteomes" id="UP000027265">
    <property type="component" value="Unassembled WGS sequence"/>
</dbReference>
<organism evidence="2 3">
    <name type="scientific">Jaapia argillacea MUCL 33604</name>
    <dbReference type="NCBI Taxonomy" id="933084"/>
    <lineage>
        <taxon>Eukaryota</taxon>
        <taxon>Fungi</taxon>
        <taxon>Dikarya</taxon>
        <taxon>Basidiomycota</taxon>
        <taxon>Agaricomycotina</taxon>
        <taxon>Agaricomycetes</taxon>
        <taxon>Agaricomycetidae</taxon>
        <taxon>Jaapiales</taxon>
        <taxon>Jaapiaceae</taxon>
        <taxon>Jaapia</taxon>
    </lineage>
</organism>
<dbReference type="EMBL" id="KL197709">
    <property type="protein sequence ID" value="KDQ64121.1"/>
    <property type="molecule type" value="Genomic_DNA"/>
</dbReference>
<sequence>MSSANSENTPTRGATSVGFISLPIELIVDILILLEIKTLLKCRQVCRFLSDAIDEAVGLQYKIELAASGMEDGPPNDAESIDSRLDKLRDHVNAWDEMTLSKQLLPGPIQSRIYRLCGGVFGYVPIDRPSQVAFTQLPSKSRNIPQKQWTINLTGRTINAFTMDPSQDLLLIVAGRHRANSVTRVDESCIEIHTLSLSTGQKHRLAGAELLSQRDGSLHERWALFEPRICGKHVGVLLCSRRMEIEGETGPADEIVLWNWKTSDVIRHFLGYNIQNFVLVNEENILVPSNTSTIRLEFFSLAKPCPYPISIQNAPFDCVFHLPEMQPSATIDCFTVDISHPRTWTKHSTFHVPFFRNNDNGLVAISVMSDVDASVEHLVFFFSLSTLLRRISTLEAPELMHEFSWDGWGHETRIVHAPPSHTAFCSSVVCGTKFLAVSDDNTGTVEVQVFEFNMALHEYLHGPRTHKGEGSWIPKFDSWAENQPILTFKDVSPSDMPPRKNVVYFQSESESEVFYHEPLLTDDTIVLPHEVNYQHTLYIGTLHV</sequence>
<dbReference type="CDD" id="cd09917">
    <property type="entry name" value="F-box_SF"/>
    <property type="match status" value="1"/>
</dbReference>
<dbReference type="InParanoid" id="A0A067QNB0"/>
<dbReference type="Pfam" id="PF12937">
    <property type="entry name" value="F-box-like"/>
    <property type="match status" value="1"/>
</dbReference>
<dbReference type="OrthoDB" id="2745718at2759"/>
<evidence type="ECO:0000313" key="3">
    <source>
        <dbReference type="Proteomes" id="UP000027265"/>
    </source>
</evidence>
<evidence type="ECO:0000259" key="1">
    <source>
        <dbReference type="PROSITE" id="PS50181"/>
    </source>
</evidence>
<name>A0A067QNB0_9AGAM</name>
<dbReference type="InterPro" id="IPR036047">
    <property type="entry name" value="F-box-like_dom_sf"/>
</dbReference>
<feature type="domain" description="F-box" evidence="1">
    <location>
        <begin position="16"/>
        <end position="64"/>
    </location>
</feature>
<dbReference type="PROSITE" id="PS50181">
    <property type="entry name" value="FBOX"/>
    <property type="match status" value="1"/>
</dbReference>
<proteinExistence type="predicted"/>
<dbReference type="HOGENOM" id="CLU_007279_3_1_1"/>
<accession>A0A067QNB0</accession>
<dbReference type="InterPro" id="IPR001810">
    <property type="entry name" value="F-box_dom"/>
</dbReference>
<dbReference type="SUPFAM" id="SSF81383">
    <property type="entry name" value="F-box domain"/>
    <property type="match status" value="1"/>
</dbReference>
<dbReference type="AlphaFoldDB" id="A0A067QNB0"/>
<evidence type="ECO:0000313" key="2">
    <source>
        <dbReference type="EMBL" id="KDQ64121.1"/>
    </source>
</evidence>
<protein>
    <recommendedName>
        <fullName evidence="1">F-box domain-containing protein</fullName>
    </recommendedName>
</protein>